<accession>A0AA88YDP9</accession>
<reference evidence="2" key="1">
    <citation type="submission" date="2019-08" db="EMBL/GenBank/DDBJ databases">
        <title>The improved chromosome-level genome for the pearl oyster Pinctada fucata martensii using PacBio sequencing and Hi-C.</title>
        <authorList>
            <person name="Zheng Z."/>
        </authorList>
    </citation>
    <scope>NUCLEOTIDE SEQUENCE</scope>
    <source>
        <strain evidence="2">ZZ-2019</strain>
        <tissue evidence="2">Adductor muscle</tissue>
    </source>
</reference>
<comment type="caution">
    <text evidence="2">The sequence shown here is derived from an EMBL/GenBank/DDBJ whole genome shotgun (WGS) entry which is preliminary data.</text>
</comment>
<dbReference type="Proteomes" id="UP001186944">
    <property type="component" value="Unassembled WGS sequence"/>
</dbReference>
<dbReference type="InterPro" id="IPR002557">
    <property type="entry name" value="Chitin-bd_dom"/>
</dbReference>
<dbReference type="Pfam" id="PF01607">
    <property type="entry name" value="CBM_14"/>
    <property type="match status" value="1"/>
</dbReference>
<sequence length="205" mass="22992">MYLDECPYPKLFDGVTKRCQAFTQVKCGARKEVVDYCKYWKQTCLTMCSPCELTTPSCEGLSDGMHANPFKSNTPYFITCFRNRTTLTSMCGMDGFRRRKLFHSDQTGSGSCKSIYEIPQENGGKQPKCGSNAFTLHSDPSGLCSMYYFCLDGKPTVLECSKGKVFKNTLTEPVCQDPSNVCPPCGTKTEKWFVCCILIKRLLPS</sequence>
<feature type="domain" description="Chitin-binding type-2" evidence="1">
    <location>
        <begin position="126"/>
        <end position="184"/>
    </location>
</feature>
<dbReference type="SMART" id="SM00494">
    <property type="entry name" value="ChtBD2"/>
    <property type="match status" value="1"/>
</dbReference>
<dbReference type="AlphaFoldDB" id="A0AA88YDP9"/>
<dbReference type="Gene3D" id="2.170.140.10">
    <property type="entry name" value="Chitin binding domain"/>
    <property type="match status" value="1"/>
</dbReference>
<proteinExistence type="predicted"/>
<dbReference type="PROSITE" id="PS50940">
    <property type="entry name" value="CHIT_BIND_II"/>
    <property type="match status" value="1"/>
</dbReference>
<dbReference type="SUPFAM" id="SSF57625">
    <property type="entry name" value="Invertebrate chitin-binding proteins"/>
    <property type="match status" value="1"/>
</dbReference>
<organism evidence="2 3">
    <name type="scientific">Pinctada imbricata</name>
    <name type="common">Atlantic pearl-oyster</name>
    <name type="synonym">Pinctada martensii</name>
    <dbReference type="NCBI Taxonomy" id="66713"/>
    <lineage>
        <taxon>Eukaryota</taxon>
        <taxon>Metazoa</taxon>
        <taxon>Spiralia</taxon>
        <taxon>Lophotrochozoa</taxon>
        <taxon>Mollusca</taxon>
        <taxon>Bivalvia</taxon>
        <taxon>Autobranchia</taxon>
        <taxon>Pteriomorphia</taxon>
        <taxon>Pterioida</taxon>
        <taxon>Pterioidea</taxon>
        <taxon>Pteriidae</taxon>
        <taxon>Pinctada</taxon>
    </lineage>
</organism>
<keyword evidence="3" id="KW-1185">Reference proteome</keyword>
<evidence type="ECO:0000313" key="2">
    <source>
        <dbReference type="EMBL" id="KAK3102853.1"/>
    </source>
</evidence>
<evidence type="ECO:0000313" key="3">
    <source>
        <dbReference type="Proteomes" id="UP001186944"/>
    </source>
</evidence>
<dbReference type="GO" id="GO:0008061">
    <property type="term" value="F:chitin binding"/>
    <property type="evidence" value="ECO:0007669"/>
    <property type="project" value="InterPro"/>
</dbReference>
<protein>
    <recommendedName>
        <fullName evidence="1">Chitin-binding type-2 domain-containing protein</fullName>
    </recommendedName>
</protein>
<gene>
    <name evidence="2" type="ORF">FSP39_014445</name>
</gene>
<evidence type="ECO:0000259" key="1">
    <source>
        <dbReference type="PROSITE" id="PS50940"/>
    </source>
</evidence>
<dbReference type="InterPro" id="IPR036508">
    <property type="entry name" value="Chitin-bd_dom_sf"/>
</dbReference>
<name>A0AA88YDP9_PINIB</name>
<dbReference type="EMBL" id="VSWD01000005">
    <property type="protein sequence ID" value="KAK3102853.1"/>
    <property type="molecule type" value="Genomic_DNA"/>
</dbReference>
<dbReference type="GO" id="GO:0005576">
    <property type="term" value="C:extracellular region"/>
    <property type="evidence" value="ECO:0007669"/>
    <property type="project" value="InterPro"/>
</dbReference>